<dbReference type="EMBL" id="SOZE01000026">
    <property type="protein sequence ID" value="TFF34845.1"/>
    <property type="molecule type" value="Genomic_DNA"/>
</dbReference>
<dbReference type="OrthoDB" id="799347at2"/>
<dbReference type="AlphaFoldDB" id="A0A4Y8S8A5"/>
<name>A0A4Y8S8A5_9SPHI</name>
<evidence type="ECO:0000313" key="1">
    <source>
        <dbReference type="EMBL" id="TFF34845.1"/>
    </source>
</evidence>
<sequence>MTTTAIRERLYEYIRDADDKKVEALYVILEGEIVQGYDWSEDKEFVAELDEEYKRYEDGVDKGITLEELEVSLELNRKQRGGK</sequence>
<keyword evidence="2" id="KW-1185">Reference proteome</keyword>
<proteinExistence type="predicted"/>
<dbReference type="RefSeq" id="WP_133234391.1">
    <property type="nucleotide sequence ID" value="NZ_SOZE01000026.1"/>
</dbReference>
<evidence type="ECO:0000313" key="2">
    <source>
        <dbReference type="Proteomes" id="UP000297540"/>
    </source>
</evidence>
<gene>
    <name evidence="1" type="ORF">E2R66_20915</name>
</gene>
<evidence type="ECO:0008006" key="3">
    <source>
        <dbReference type="Google" id="ProtNLM"/>
    </source>
</evidence>
<protein>
    <recommendedName>
        <fullName evidence="3">Addiction module protein</fullName>
    </recommendedName>
</protein>
<organism evidence="1 2">
    <name type="scientific">Mucilaginibacter psychrotolerans</name>
    <dbReference type="NCBI Taxonomy" id="1524096"/>
    <lineage>
        <taxon>Bacteria</taxon>
        <taxon>Pseudomonadati</taxon>
        <taxon>Bacteroidota</taxon>
        <taxon>Sphingobacteriia</taxon>
        <taxon>Sphingobacteriales</taxon>
        <taxon>Sphingobacteriaceae</taxon>
        <taxon>Mucilaginibacter</taxon>
    </lineage>
</organism>
<dbReference type="Proteomes" id="UP000297540">
    <property type="component" value="Unassembled WGS sequence"/>
</dbReference>
<reference evidence="1 2" key="1">
    <citation type="journal article" date="2017" name="Int. J. Syst. Evol. Microbiol.">
        <title>Mucilaginibacterpsychrotolerans sp. nov., isolated from peatlands.</title>
        <authorList>
            <person name="Deng Y."/>
            <person name="Shen L."/>
            <person name="Xu B."/>
            <person name="Liu Y."/>
            <person name="Gu Z."/>
            <person name="Liu H."/>
            <person name="Zhou Y."/>
        </authorList>
    </citation>
    <scope>NUCLEOTIDE SEQUENCE [LARGE SCALE GENOMIC DNA]</scope>
    <source>
        <strain evidence="1 2">NH7-4</strain>
    </source>
</reference>
<comment type="caution">
    <text evidence="1">The sequence shown here is derived from an EMBL/GenBank/DDBJ whole genome shotgun (WGS) entry which is preliminary data.</text>
</comment>
<accession>A0A4Y8S8A5</accession>